<evidence type="ECO:0000313" key="16">
    <source>
        <dbReference type="Proteomes" id="UP000264800"/>
    </source>
</evidence>
<reference evidence="15" key="2">
    <citation type="submission" date="2025-09" db="UniProtKB">
        <authorList>
            <consortium name="Ensembl"/>
        </authorList>
    </citation>
    <scope>IDENTIFICATION</scope>
</reference>
<evidence type="ECO:0000256" key="11">
    <source>
        <dbReference type="ARBA" id="ARBA00023180"/>
    </source>
</evidence>
<keyword evidence="5" id="KW-0552">Olfaction</keyword>
<evidence type="ECO:0000256" key="13">
    <source>
        <dbReference type="SAM" id="Phobius"/>
    </source>
</evidence>
<feature type="transmembrane region" description="Helical" evidence="13">
    <location>
        <begin position="105"/>
        <end position="127"/>
    </location>
</feature>
<evidence type="ECO:0000256" key="9">
    <source>
        <dbReference type="ARBA" id="ARBA00023157"/>
    </source>
</evidence>
<dbReference type="OMA" id="NARIINM"/>
<evidence type="ECO:0000256" key="12">
    <source>
        <dbReference type="ARBA" id="ARBA00023224"/>
    </source>
</evidence>
<dbReference type="GO" id="GO:0005549">
    <property type="term" value="F:odorant binding"/>
    <property type="evidence" value="ECO:0007669"/>
    <property type="project" value="TreeGrafter"/>
</dbReference>
<evidence type="ECO:0000256" key="2">
    <source>
        <dbReference type="ARBA" id="ARBA00022475"/>
    </source>
</evidence>
<dbReference type="PANTHER" id="PTHR26451:SF869">
    <property type="entry name" value="OLFACTORY RECEPTOR 530-RELATED"/>
    <property type="match status" value="1"/>
</dbReference>
<feature type="transmembrane region" description="Helical" evidence="13">
    <location>
        <begin position="67"/>
        <end position="85"/>
    </location>
</feature>
<evidence type="ECO:0000256" key="6">
    <source>
        <dbReference type="ARBA" id="ARBA00022989"/>
    </source>
</evidence>
<evidence type="ECO:0000256" key="1">
    <source>
        <dbReference type="ARBA" id="ARBA00004651"/>
    </source>
</evidence>
<keyword evidence="12" id="KW-0807">Transducer</keyword>
<comment type="subcellular location">
    <subcellularLocation>
        <location evidence="1">Cell membrane</location>
        <topology evidence="1">Multi-pass membrane protein</topology>
    </subcellularLocation>
</comment>
<dbReference type="InterPro" id="IPR052921">
    <property type="entry name" value="GPCR1_Superfamily_Member"/>
</dbReference>
<dbReference type="PRINTS" id="PR00245">
    <property type="entry name" value="OLFACTORYR"/>
</dbReference>
<dbReference type="Pfam" id="PF13853">
    <property type="entry name" value="7tm_4"/>
    <property type="match status" value="1"/>
</dbReference>
<dbReference type="PANTHER" id="PTHR26451">
    <property type="entry name" value="G_PROTEIN_RECEP_F1_2 DOMAIN-CONTAINING PROTEIN"/>
    <property type="match status" value="1"/>
</dbReference>
<dbReference type="InterPro" id="IPR017452">
    <property type="entry name" value="GPCR_Rhodpsn_7TM"/>
</dbReference>
<feature type="transmembrane region" description="Helical" evidence="13">
    <location>
        <begin position="276"/>
        <end position="298"/>
    </location>
</feature>
<keyword evidence="6 13" id="KW-1133">Transmembrane helix</keyword>
<dbReference type="Gene3D" id="1.20.1070.10">
    <property type="entry name" value="Rhodopsin 7-helix transmembrane proteins"/>
    <property type="match status" value="1"/>
</dbReference>
<keyword evidence="4 13" id="KW-0812">Transmembrane</keyword>
<dbReference type="GO" id="GO:0004984">
    <property type="term" value="F:olfactory receptor activity"/>
    <property type="evidence" value="ECO:0007669"/>
    <property type="project" value="InterPro"/>
</dbReference>
<keyword evidence="3" id="KW-0716">Sensory transduction</keyword>
<dbReference type="FunFam" id="1.20.1070.10:FF:000024">
    <property type="entry name" value="Olfactory receptor"/>
    <property type="match status" value="1"/>
</dbReference>
<evidence type="ECO:0000313" key="15">
    <source>
        <dbReference type="Ensembl" id="ENSKMAP00000028137.1"/>
    </source>
</evidence>
<sequence>MDLFNSALGRNISFIRPAYFILSGFIGFPYMKYYYVFLFFVYIVSVLGNTAVMAVIYLDHNLRTPKYVAVFNLAFSDLLGSTALLPKVLDTFLFNHYYISYNDCLAFLFFCFCFISMQALNLVALSYDRLMAIMFPLHYQTKVTNRLMLSLIAFFWLLSVIATLTGAGLLTRLSFCRSVVIDSFFCDHALIYSLACNDNFPSIVIGFFLPVLILWFPFVIILFSYLCIGYTLSKVASVQERLKAFKTCTAHLSVVGIYFIPSIIIFGINLEMHQNARIISLSLTSIIPPMLNPIIYVLQTQEIKNVILLNHYKINMTGKSASDNSE</sequence>
<dbReference type="Ensembl" id="ENSKMAT00000028490.1">
    <property type="protein sequence ID" value="ENSKMAP00000028137.1"/>
    <property type="gene ID" value="ENSKMAG00000020870.1"/>
</dbReference>
<keyword evidence="16" id="KW-1185">Reference proteome</keyword>
<evidence type="ECO:0000256" key="10">
    <source>
        <dbReference type="ARBA" id="ARBA00023170"/>
    </source>
</evidence>
<reference evidence="15" key="1">
    <citation type="submission" date="2025-08" db="UniProtKB">
        <authorList>
            <consortium name="Ensembl"/>
        </authorList>
    </citation>
    <scope>IDENTIFICATION</scope>
</reference>
<proteinExistence type="predicted"/>
<dbReference type="PROSITE" id="PS50262">
    <property type="entry name" value="G_PROTEIN_RECEP_F1_2"/>
    <property type="match status" value="1"/>
</dbReference>
<keyword evidence="10" id="KW-0675">Receptor</keyword>
<dbReference type="Proteomes" id="UP000264800">
    <property type="component" value="Unplaced"/>
</dbReference>
<dbReference type="InterPro" id="IPR000725">
    <property type="entry name" value="Olfact_rcpt"/>
</dbReference>
<keyword evidence="2" id="KW-1003">Cell membrane</keyword>
<dbReference type="PRINTS" id="PR00237">
    <property type="entry name" value="GPCRRHODOPSN"/>
</dbReference>
<name>A0A3Q3GYI2_KRYMA</name>
<feature type="transmembrane region" description="Helical" evidence="13">
    <location>
        <begin position="12"/>
        <end position="31"/>
    </location>
</feature>
<feature type="domain" description="G-protein coupled receptors family 1 profile" evidence="14">
    <location>
        <begin position="48"/>
        <end position="296"/>
    </location>
</feature>
<evidence type="ECO:0000256" key="8">
    <source>
        <dbReference type="ARBA" id="ARBA00023136"/>
    </source>
</evidence>
<dbReference type="SUPFAM" id="SSF81321">
    <property type="entry name" value="Family A G protein-coupled receptor-like"/>
    <property type="match status" value="1"/>
</dbReference>
<dbReference type="GO" id="GO:0005886">
    <property type="term" value="C:plasma membrane"/>
    <property type="evidence" value="ECO:0007669"/>
    <property type="project" value="UniProtKB-SubCell"/>
</dbReference>
<dbReference type="GeneTree" id="ENSGT00950000182847"/>
<dbReference type="GO" id="GO:0004930">
    <property type="term" value="F:G protein-coupled receptor activity"/>
    <property type="evidence" value="ECO:0007669"/>
    <property type="project" value="UniProtKB-KW"/>
</dbReference>
<keyword evidence="9" id="KW-1015">Disulfide bond</keyword>
<keyword evidence="7" id="KW-0297">G-protein coupled receptor</keyword>
<feature type="transmembrane region" description="Helical" evidence="13">
    <location>
        <begin position="249"/>
        <end position="270"/>
    </location>
</feature>
<feature type="transmembrane region" description="Helical" evidence="13">
    <location>
        <begin position="37"/>
        <end position="58"/>
    </location>
</feature>
<accession>A0A3Q3GYI2</accession>
<protein>
    <submittedName>
        <fullName evidence="15">Olfactory receptor 1-like</fullName>
    </submittedName>
</protein>
<dbReference type="AlphaFoldDB" id="A0A3Q3GYI2"/>
<evidence type="ECO:0000256" key="4">
    <source>
        <dbReference type="ARBA" id="ARBA00022692"/>
    </source>
</evidence>
<keyword evidence="8 13" id="KW-0472">Membrane</keyword>
<evidence type="ECO:0000256" key="3">
    <source>
        <dbReference type="ARBA" id="ARBA00022606"/>
    </source>
</evidence>
<evidence type="ECO:0000256" key="7">
    <source>
        <dbReference type="ARBA" id="ARBA00023040"/>
    </source>
</evidence>
<evidence type="ECO:0000259" key="14">
    <source>
        <dbReference type="PROSITE" id="PS50262"/>
    </source>
</evidence>
<organism evidence="15 16">
    <name type="scientific">Kryptolebias marmoratus</name>
    <name type="common">Mangrove killifish</name>
    <name type="synonym">Rivulus marmoratus</name>
    <dbReference type="NCBI Taxonomy" id="37003"/>
    <lineage>
        <taxon>Eukaryota</taxon>
        <taxon>Metazoa</taxon>
        <taxon>Chordata</taxon>
        <taxon>Craniata</taxon>
        <taxon>Vertebrata</taxon>
        <taxon>Euteleostomi</taxon>
        <taxon>Actinopterygii</taxon>
        <taxon>Neopterygii</taxon>
        <taxon>Teleostei</taxon>
        <taxon>Neoteleostei</taxon>
        <taxon>Acanthomorphata</taxon>
        <taxon>Ovalentaria</taxon>
        <taxon>Atherinomorphae</taxon>
        <taxon>Cyprinodontiformes</taxon>
        <taxon>Rivulidae</taxon>
        <taxon>Kryptolebias</taxon>
    </lineage>
</organism>
<feature type="transmembrane region" description="Helical" evidence="13">
    <location>
        <begin position="147"/>
        <end position="170"/>
    </location>
</feature>
<evidence type="ECO:0000256" key="5">
    <source>
        <dbReference type="ARBA" id="ARBA00022725"/>
    </source>
</evidence>
<dbReference type="InterPro" id="IPR000276">
    <property type="entry name" value="GPCR_Rhodpsn"/>
</dbReference>
<feature type="transmembrane region" description="Helical" evidence="13">
    <location>
        <begin position="203"/>
        <end position="228"/>
    </location>
</feature>
<keyword evidence="11" id="KW-0325">Glycoprotein</keyword>